<keyword evidence="1 2" id="KW-0103">Bromodomain</keyword>
<comment type="caution">
    <text evidence="5">The sequence shown here is derived from an EMBL/GenBank/DDBJ whole genome shotgun (WGS) entry which is preliminary data.</text>
</comment>
<evidence type="ECO:0000313" key="6">
    <source>
        <dbReference type="Proteomes" id="UP000657918"/>
    </source>
</evidence>
<dbReference type="InterPro" id="IPR001005">
    <property type="entry name" value="SANT/Myb"/>
</dbReference>
<feature type="compositionally biased region" description="Basic and acidic residues" evidence="3">
    <location>
        <begin position="589"/>
        <end position="615"/>
    </location>
</feature>
<evidence type="ECO:0000313" key="5">
    <source>
        <dbReference type="EMBL" id="KAF9665444.1"/>
    </source>
</evidence>
<sequence length="662" mass="73275">MRPNSNLAQLSLPIKTKPIMANQNEEIHPENQQSWGTREELLLASAVKRHGFKNWDSVALELQTKTYLPHLLTTAQICQQKYLDLNRRFNTTTTNNLHHSHTPEEDCQDEEQNKVDTDIINNNFVNVPWLEELRKLRVAELKQEVQRYDVSILTLRMKVKKLEEERERSFQGDTNTEKPDLKPDRLENEEDEPGKPGTVSGEESDRENRSVNESNSTASGGGEDAVPKLEEVEPVQGGSGGPDPVASGSSRKAPGEGAGGGGEEESCELGDSVTQLSSESLSSGRKRKGSEGKEVSETGGEETVAVSSGPFIGLLEVIGAHKNGSLFESLLQSQEMGVYKDMIRQHVDLEAIQTKLEQGSYSPSILLFFRDLLLLFNNALVFFPKHSVESLIAHKIRSLVMNEMRKNTKKSDSTLVPENIPSQPKRALERTDSLLAKHKSSIPNIVCRKRSSISAKPSSSSLGQKTEQQQQQQQSNENKPVNDLKPPIVEQGLLKMKSEEKPVTGARSTRRGKKNLAKVSTSLSKKQNTSPDIKVTAPDKSEIPKPEKKKNEALPMEKKKSAVDFLKRIKNNSPAETPKNTNRGASNGGERKMEGSGGKGKERVLKRSRDKKQGKQESSPSKKNVGRPSKKAAEVSSRVSGKRGRDGGGKEVAKRPRKRSRK</sequence>
<evidence type="ECO:0000256" key="3">
    <source>
        <dbReference type="SAM" id="MobiDB-lite"/>
    </source>
</evidence>
<feature type="compositionally biased region" description="Polar residues" evidence="3">
    <location>
        <begin position="571"/>
        <end position="585"/>
    </location>
</feature>
<evidence type="ECO:0000256" key="2">
    <source>
        <dbReference type="PROSITE-ProRule" id="PRU00035"/>
    </source>
</evidence>
<keyword evidence="6" id="KW-1185">Reference proteome</keyword>
<reference evidence="5 6" key="1">
    <citation type="submission" date="2020-10" db="EMBL/GenBank/DDBJ databases">
        <title>Plant Genome Project.</title>
        <authorList>
            <person name="Zhang R.-G."/>
        </authorList>
    </citation>
    <scope>NUCLEOTIDE SEQUENCE [LARGE SCALE GENOMIC DNA]</scope>
    <source>
        <strain evidence="5">FAFU-HL-1</strain>
        <tissue evidence="5">Leaf</tissue>
    </source>
</reference>
<dbReference type="InterPro" id="IPR001487">
    <property type="entry name" value="Bromodomain"/>
</dbReference>
<organism evidence="5 6">
    <name type="scientific">Salix dunnii</name>
    <dbReference type="NCBI Taxonomy" id="1413687"/>
    <lineage>
        <taxon>Eukaryota</taxon>
        <taxon>Viridiplantae</taxon>
        <taxon>Streptophyta</taxon>
        <taxon>Embryophyta</taxon>
        <taxon>Tracheophyta</taxon>
        <taxon>Spermatophyta</taxon>
        <taxon>Magnoliopsida</taxon>
        <taxon>eudicotyledons</taxon>
        <taxon>Gunneridae</taxon>
        <taxon>Pentapetalae</taxon>
        <taxon>rosids</taxon>
        <taxon>fabids</taxon>
        <taxon>Malpighiales</taxon>
        <taxon>Salicaceae</taxon>
        <taxon>Saliceae</taxon>
        <taxon>Salix</taxon>
    </lineage>
</organism>
<dbReference type="Gene3D" id="1.20.920.10">
    <property type="entry name" value="Bromodomain-like"/>
    <property type="match status" value="1"/>
</dbReference>
<feature type="compositionally biased region" description="Low complexity" evidence="3">
    <location>
        <begin position="452"/>
        <end position="461"/>
    </location>
</feature>
<name>A0A835JBR8_9ROSI</name>
<feature type="compositionally biased region" description="Basic and acidic residues" evidence="3">
    <location>
        <begin position="163"/>
        <end position="186"/>
    </location>
</feature>
<feature type="compositionally biased region" description="Basic and acidic residues" evidence="3">
    <location>
        <begin position="643"/>
        <end position="654"/>
    </location>
</feature>
<dbReference type="EMBL" id="JADGMS010000016">
    <property type="protein sequence ID" value="KAF9665444.1"/>
    <property type="molecule type" value="Genomic_DNA"/>
</dbReference>
<feature type="region of interest" description="Disordered" evidence="3">
    <location>
        <begin position="163"/>
        <end position="302"/>
    </location>
</feature>
<dbReference type="SMART" id="SM00297">
    <property type="entry name" value="BROMO"/>
    <property type="match status" value="1"/>
</dbReference>
<dbReference type="AlphaFoldDB" id="A0A835JBR8"/>
<dbReference type="PANTHER" id="PTHR37888">
    <property type="entry name" value="DNA-BINDING BROMODOMAIN-CONTAINING PROTEIN"/>
    <property type="match status" value="1"/>
</dbReference>
<evidence type="ECO:0000256" key="1">
    <source>
        <dbReference type="ARBA" id="ARBA00023117"/>
    </source>
</evidence>
<gene>
    <name evidence="5" type="ORF">SADUNF_Sadunf16G0123200</name>
</gene>
<dbReference type="Gene3D" id="1.10.10.60">
    <property type="entry name" value="Homeodomain-like"/>
    <property type="match status" value="1"/>
</dbReference>
<protein>
    <recommendedName>
        <fullName evidence="4">Bromo domain-containing protein</fullName>
    </recommendedName>
</protein>
<dbReference type="Pfam" id="PF00249">
    <property type="entry name" value="Myb_DNA-binding"/>
    <property type="match status" value="1"/>
</dbReference>
<feature type="compositionally biased region" description="Basic and acidic residues" evidence="3">
    <location>
        <begin position="537"/>
        <end position="567"/>
    </location>
</feature>
<feature type="compositionally biased region" description="Polar residues" evidence="3">
    <location>
        <begin position="518"/>
        <end position="531"/>
    </location>
</feature>
<feature type="domain" description="Bromo" evidence="4">
    <location>
        <begin position="319"/>
        <end position="390"/>
    </location>
</feature>
<dbReference type="OrthoDB" id="1742084at2759"/>
<feature type="region of interest" description="Disordered" evidence="3">
    <location>
        <begin position="446"/>
        <end position="662"/>
    </location>
</feature>
<accession>A0A835JBR8</accession>
<dbReference type="Proteomes" id="UP000657918">
    <property type="component" value="Chromosome 16"/>
</dbReference>
<dbReference type="InterPro" id="IPR036427">
    <property type="entry name" value="Bromodomain-like_sf"/>
</dbReference>
<evidence type="ECO:0000259" key="4">
    <source>
        <dbReference type="PROSITE" id="PS50014"/>
    </source>
</evidence>
<dbReference type="PROSITE" id="PS50014">
    <property type="entry name" value="BROMODOMAIN_2"/>
    <property type="match status" value="1"/>
</dbReference>
<dbReference type="SMART" id="SM00717">
    <property type="entry name" value="SANT"/>
    <property type="match status" value="1"/>
</dbReference>
<dbReference type="SUPFAM" id="SSF47370">
    <property type="entry name" value="Bromodomain"/>
    <property type="match status" value="1"/>
</dbReference>
<dbReference type="Pfam" id="PF00439">
    <property type="entry name" value="Bromodomain"/>
    <property type="match status" value="1"/>
</dbReference>
<dbReference type="CDD" id="cd00167">
    <property type="entry name" value="SANT"/>
    <property type="match status" value="1"/>
</dbReference>
<dbReference type="PANTHER" id="PTHR37888:SF11">
    <property type="entry name" value="DNA-BINDING BROMODOMAIN-CONTAINING PROTEIN"/>
    <property type="match status" value="1"/>
</dbReference>
<proteinExistence type="predicted"/>